<dbReference type="Pfam" id="PF09587">
    <property type="entry name" value="PGA_cap"/>
    <property type="match status" value="1"/>
</dbReference>
<accession>A0ABS4JTB8</accession>
<evidence type="ECO:0000313" key="5">
    <source>
        <dbReference type="EMBL" id="MBP2018782.1"/>
    </source>
</evidence>
<feature type="compositionally biased region" description="Gly residues" evidence="2">
    <location>
        <begin position="447"/>
        <end position="456"/>
    </location>
</feature>
<feature type="compositionally biased region" description="Pro residues" evidence="2">
    <location>
        <begin position="37"/>
        <end position="57"/>
    </location>
</feature>
<keyword evidence="3" id="KW-0732">Signal</keyword>
<proteinExistence type="inferred from homology"/>
<dbReference type="PANTHER" id="PTHR33393">
    <property type="entry name" value="POLYGLUTAMINE SYNTHESIS ACCESSORY PROTEIN RV0574C-RELATED"/>
    <property type="match status" value="1"/>
</dbReference>
<feature type="signal peptide" evidence="3">
    <location>
        <begin position="1"/>
        <end position="25"/>
    </location>
</feature>
<name>A0ABS4JTB8_9FIRM</name>
<dbReference type="Proteomes" id="UP001519289">
    <property type="component" value="Unassembled WGS sequence"/>
</dbReference>
<gene>
    <name evidence="5" type="ORF">J2Z79_002197</name>
</gene>
<evidence type="ECO:0000256" key="1">
    <source>
        <dbReference type="ARBA" id="ARBA00005662"/>
    </source>
</evidence>
<evidence type="ECO:0000256" key="3">
    <source>
        <dbReference type="SAM" id="SignalP"/>
    </source>
</evidence>
<dbReference type="SMART" id="SM00854">
    <property type="entry name" value="PGA_cap"/>
    <property type="match status" value="1"/>
</dbReference>
<dbReference type="InterPro" id="IPR029052">
    <property type="entry name" value="Metallo-depent_PP-like"/>
</dbReference>
<feature type="region of interest" description="Disordered" evidence="2">
    <location>
        <begin position="442"/>
        <end position="466"/>
    </location>
</feature>
<keyword evidence="6" id="KW-1185">Reference proteome</keyword>
<dbReference type="SUPFAM" id="SSF56300">
    <property type="entry name" value="Metallo-dependent phosphatases"/>
    <property type="match status" value="1"/>
</dbReference>
<dbReference type="Gene3D" id="3.60.21.10">
    <property type="match status" value="1"/>
</dbReference>
<reference evidence="5 6" key="1">
    <citation type="submission" date="2021-03" db="EMBL/GenBank/DDBJ databases">
        <title>Genomic Encyclopedia of Type Strains, Phase IV (KMG-IV): sequencing the most valuable type-strain genomes for metagenomic binning, comparative biology and taxonomic classification.</title>
        <authorList>
            <person name="Goeker M."/>
        </authorList>
    </citation>
    <scope>NUCLEOTIDE SEQUENCE [LARGE SCALE GENOMIC DNA]</scope>
    <source>
        <strain evidence="5 6">DSM 27138</strain>
    </source>
</reference>
<dbReference type="InterPro" id="IPR019079">
    <property type="entry name" value="Capsule_synth_CapA"/>
</dbReference>
<dbReference type="CDD" id="cd07381">
    <property type="entry name" value="MPP_CapA"/>
    <property type="match status" value="1"/>
</dbReference>
<dbReference type="RefSeq" id="WP_209466907.1">
    <property type="nucleotide sequence ID" value="NZ_JAGGLG010000017.1"/>
</dbReference>
<evidence type="ECO:0000313" key="6">
    <source>
        <dbReference type="Proteomes" id="UP001519289"/>
    </source>
</evidence>
<comment type="similarity">
    <text evidence="1">Belongs to the CapA family.</text>
</comment>
<dbReference type="EMBL" id="JAGGLG010000017">
    <property type="protein sequence ID" value="MBP2018782.1"/>
    <property type="molecule type" value="Genomic_DNA"/>
</dbReference>
<feature type="chain" id="PRO_5045993473" evidence="3">
    <location>
        <begin position="26"/>
        <end position="466"/>
    </location>
</feature>
<feature type="region of interest" description="Disordered" evidence="2">
    <location>
        <begin position="37"/>
        <end position="77"/>
    </location>
</feature>
<comment type="caution">
    <text evidence="5">The sequence shown here is derived from an EMBL/GenBank/DDBJ whole genome shotgun (WGS) entry which is preliminary data.</text>
</comment>
<dbReference type="PANTHER" id="PTHR33393:SF12">
    <property type="entry name" value="CAPSULE BIOSYNTHESIS PROTEIN CAPA"/>
    <property type="match status" value="1"/>
</dbReference>
<protein>
    <submittedName>
        <fullName evidence="5">Poly-gamma-glutamate synthesis protein (Capsule biosynthesis protein)</fullName>
    </submittedName>
</protein>
<feature type="domain" description="Capsule synthesis protein CapA" evidence="4">
    <location>
        <begin position="81"/>
        <end position="332"/>
    </location>
</feature>
<dbReference type="InterPro" id="IPR052169">
    <property type="entry name" value="CW_Biosynth-Accessory"/>
</dbReference>
<organism evidence="5 6">
    <name type="scientific">Symbiobacterium terraclitae</name>
    <dbReference type="NCBI Taxonomy" id="557451"/>
    <lineage>
        <taxon>Bacteria</taxon>
        <taxon>Bacillati</taxon>
        <taxon>Bacillota</taxon>
        <taxon>Clostridia</taxon>
        <taxon>Eubacteriales</taxon>
        <taxon>Symbiobacteriaceae</taxon>
        <taxon>Symbiobacterium</taxon>
    </lineage>
</organism>
<sequence>MRSPRPRRAVLLALALLLLTGCSSAAPGGFAAIPQPVPGATPSAGPQPLPGATPPGGSPVATEAPPPGTTQPDPGTPVRARLLAVGDLLMHLPLVHSSALPDGGWDFTPLFQPVRPWIDAADMAIANLETTLTGPDYPWAGYPSFNTPPELARDLRAVGFDVLTNANNHTLDYVQFGINQTNDALDRYGVAHTGASRTPEEREQILVVEPVPGLRVAVLAYTATTNWIPLPEPWSVNLVDDERMPADIRRARSLEGVDLVVVALHFGEEYEREPNDQQRYYVDVALRAGADIVLGSHPHVIQPIEVRQVRDDFGRDLPRAVIYSEGNFISNQTGLHREAGLMLLVDVVKEGGVTRVERVSFIPTWVHGYTVGGQKRYRVVAVEKAMRDYEAGADPLIAPADYARLREVWADTTVQAVGSPEVAVWSVEQPMAYAERLGGAPHTMGAGADGEGGHPVGGAQTAVDDG</sequence>
<evidence type="ECO:0000259" key="4">
    <source>
        <dbReference type="SMART" id="SM00854"/>
    </source>
</evidence>
<dbReference type="PROSITE" id="PS51257">
    <property type="entry name" value="PROKAR_LIPOPROTEIN"/>
    <property type="match status" value="1"/>
</dbReference>
<evidence type="ECO:0000256" key="2">
    <source>
        <dbReference type="SAM" id="MobiDB-lite"/>
    </source>
</evidence>